<proteinExistence type="predicted"/>
<comment type="caution">
    <text evidence="2">The sequence shown here is derived from an EMBL/GenBank/DDBJ whole genome shotgun (WGS) entry which is preliminary data.</text>
</comment>
<dbReference type="RefSeq" id="WP_131555434.1">
    <property type="nucleotide sequence ID" value="NZ_SJSK01000007.1"/>
</dbReference>
<feature type="domain" description="Calcineurin-like phosphoesterase" evidence="1">
    <location>
        <begin position="69"/>
        <end position="275"/>
    </location>
</feature>
<sequence>MKTFKPFGQYPNWQKKQLTFSKGLSLSLLMFLSLGCEKTAEMAAEESLFKVAAVSSTQAVAADETFYMAVIPDTQYYTDAGSGHNGTMQMFINQIDWIVDNKTALNIQYVAHLGDITNWGDRKNTDGTWYRDEWSKANTQITRLETANIPYGLAVGNHDQYCNGDAGSGATNDGYGSYFGKDRYYGIKSWYGNAYGSSNNNDNHYDRITVFGQKYLIMYIEYNQEGNQTQSDYPGCPAVPVYSPTIEASVTAWANTVIQANTDHKVIIVSHSVLNPHKTGVTLHDNQHRDLVGAGPDNLPGTFTKQGQKIYDLIAKPNTNVFMMLGGHVTGEGYRVENQNGHVVKAFVSDYQGRPNGGNGYMRILKFNKTASTIEIRTIQPLPGANGEELDADSKFTVNMYN</sequence>
<dbReference type="Proteomes" id="UP000292884">
    <property type="component" value="Unassembled WGS sequence"/>
</dbReference>
<dbReference type="PANTHER" id="PTHR43143:SF5">
    <property type="entry name" value="SECRETED PROTEIN"/>
    <property type="match status" value="1"/>
</dbReference>
<protein>
    <recommendedName>
        <fullName evidence="1">Calcineurin-like phosphoesterase domain-containing protein</fullName>
    </recommendedName>
</protein>
<dbReference type="PANTHER" id="PTHR43143">
    <property type="entry name" value="METALLOPHOSPHOESTERASE, CALCINEURIN SUPERFAMILY"/>
    <property type="match status" value="1"/>
</dbReference>
<name>A0A4R0MKX9_9SPHI</name>
<gene>
    <name evidence="2" type="ORF">EZ428_21715</name>
</gene>
<dbReference type="Pfam" id="PF00149">
    <property type="entry name" value="Metallophos"/>
    <property type="match status" value="1"/>
</dbReference>
<accession>A0A4R0MKX9</accession>
<dbReference type="InterPro" id="IPR029052">
    <property type="entry name" value="Metallo-depent_PP-like"/>
</dbReference>
<evidence type="ECO:0000313" key="3">
    <source>
        <dbReference type="Proteomes" id="UP000292884"/>
    </source>
</evidence>
<dbReference type="OrthoDB" id="9772095at2"/>
<dbReference type="AlphaFoldDB" id="A0A4R0MKX9"/>
<dbReference type="GO" id="GO:0016787">
    <property type="term" value="F:hydrolase activity"/>
    <property type="evidence" value="ECO:0007669"/>
    <property type="project" value="InterPro"/>
</dbReference>
<dbReference type="InterPro" id="IPR004843">
    <property type="entry name" value="Calcineurin-like_PHP"/>
</dbReference>
<dbReference type="SUPFAM" id="SSF56300">
    <property type="entry name" value="Metallo-dependent phosphatases"/>
    <property type="match status" value="1"/>
</dbReference>
<reference evidence="2 3" key="1">
    <citation type="submission" date="2019-02" db="EMBL/GenBank/DDBJ databases">
        <title>Pedobacter sp. RP-1-13 sp. nov., isolated from Arctic soil.</title>
        <authorList>
            <person name="Dahal R.H."/>
        </authorList>
    </citation>
    <scope>NUCLEOTIDE SEQUENCE [LARGE SCALE GENOMIC DNA]</scope>
    <source>
        <strain evidence="2 3">RP-1-13</strain>
    </source>
</reference>
<dbReference type="EMBL" id="SJSK01000007">
    <property type="protein sequence ID" value="TCC87319.1"/>
    <property type="molecule type" value="Genomic_DNA"/>
</dbReference>
<dbReference type="InterPro" id="IPR051918">
    <property type="entry name" value="STPP_CPPED1"/>
</dbReference>
<dbReference type="Gene3D" id="3.60.21.10">
    <property type="match status" value="1"/>
</dbReference>
<organism evidence="2 3">
    <name type="scientific">Pedobacter frigiditerrae</name>
    <dbReference type="NCBI Taxonomy" id="2530452"/>
    <lineage>
        <taxon>Bacteria</taxon>
        <taxon>Pseudomonadati</taxon>
        <taxon>Bacteroidota</taxon>
        <taxon>Sphingobacteriia</taxon>
        <taxon>Sphingobacteriales</taxon>
        <taxon>Sphingobacteriaceae</taxon>
        <taxon>Pedobacter</taxon>
    </lineage>
</organism>
<evidence type="ECO:0000259" key="1">
    <source>
        <dbReference type="Pfam" id="PF00149"/>
    </source>
</evidence>
<keyword evidence="3" id="KW-1185">Reference proteome</keyword>
<evidence type="ECO:0000313" key="2">
    <source>
        <dbReference type="EMBL" id="TCC87319.1"/>
    </source>
</evidence>